<protein>
    <submittedName>
        <fullName evidence="2">Uncharacterized protein</fullName>
    </submittedName>
</protein>
<accession>A0ABQ7QCK6</accession>
<comment type="caution">
    <text evidence="2">The sequence shown here is derived from an EMBL/GenBank/DDBJ whole genome shotgun (WGS) entry which is preliminary data.</text>
</comment>
<dbReference type="EMBL" id="JAHIBW010000017">
    <property type="protein sequence ID" value="KAG7302613.1"/>
    <property type="molecule type" value="Genomic_DNA"/>
</dbReference>
<feature type="region of interest" description="Disordered" evidence="1">
    <location>
        <begin position="1"/>
        <end position="28"/>
    </location>
</feature>
<dbReference type="Proteomes" id="UP000823941">
    <property type="component" value="Chromosome 17"/>
</dbReference>
<proteinExistence type="predicted"/>
<keyword evidence="3" id="KW-1185">Reference proteome</keyword>
<name>A0ABQ7QCK6_PLUXY</name>
<reference evidence="2 3" key="1">
    <citation type="submission" date="2021-06" db="EMBL/GenBank/DDBJ databases">
        <title>A haploid diamondback moth (Plutella xylostella L.) genome assembly resolves 31 chromosomes and identifies a diamide resistance mutation.</title>
        <authorList>
            <person name="Ward C.M."/>
            <person name="Perry K.D."/>
            <person name="Baker G."/>
            <person name="Powis K."/>
            <person name="Heckel D.G."/>
            <person name="Baxter S.W."/>
        </authorList>
    </citation>
    <scope>NUCLEOTIDE SEQUENCE [LARGE SCALE GENOMIC DNA]</scope>
    <source>
        <strain evidence="2 3">LV</strain>
        <tissue evidence="2">Single pupa</tissue>
    </source>
</reference>
<evidence type="ECO:0000313" key="2">
    <source>
        <dbReference type="EMBL" id="KAG7302613.1"/>
    </source>
</evidence>
<organism evidence="2 3">
    <name type="scientific">Plutella xylostella</name>
    <name type="common">Diamondback moth</name>
    <name type="synonym">Plutella maculipennis</name>
    <dbReference type="NCBI Taxonomy" id="51655"/>
    <lineage>
        <taxon>Eukaryota</taxon>
        <taxon>Metazoa</taxon>
        <taxon>Ecdysozoa</taxon>
        <taxon>Arthropoda</taxon>
        <taxon>Hexapoda</taxon>
        <taxon>Insecta</taxon>
        <taxon>Pterygota</taxon>
        <taxon>Neoptera</taxon>
        <taxon>Endopterygota</taxon>
        <taxon>Lepidoptera</taxon>
        <taxon>Glossata</taxon>
        <taxon>Ditrysia</taxon>
        <taxon>Yponomeutoidea</taxon>
        <taxon>Plutellidae</taxon>
        <taxon>Plutella</taxon>
    </lineage>
</organism>
<evidence type="ECO:0000256" key="1">
    <source>
        <dbReference type="SAM" id="MobiDB-lite"/>
    </source>
</evidence>
<evidence type="ECO:0000313" key="3">
    <source>
        <dbReference type="Proteomes" id="UP000823941"/>
    </source>
</evidence>
<gene>
    <name evidence="2" type="ORF">JYU34_012557</name>
</gene>
<sequence length="75" mass="8551">MPESWRPLRPQMPPPPGDIDGSGCLGPVSRYLRRRTRPPRAFLSPPSPPHVNKHTCSLVHYESHLHNQRAHTEGR</sequence>